<feature type="modified residue" description="4-aspartylphosphate" evidence="18">
    <location>
        <position position="1343"/>
    </location>
</feature>
<dbReference type="Gene3D" id="3.30.450.350">
    <property type="entry name" value="CHASE domain"/>
    <property type="match status" value="1"/>
</dbReference>
<dbReference type="Pfam" id="PF00512">
    <property type="entry name" value="HisKA"/>
    <property type="match status" value="1"/>
</dbReference>
<dbReference type="SUPFAM" id="SSF52172">
    <property type="entry name" value="CheY-like"/>
    <property type="match status" value="2"/>
</dbReference>
<dbReference type="FunFam" id="3.30.565.10:FF:000010">
    <property type="entry name" value="Sensor histidine kinase RcsC"/>
    <property type="match status" value="1"/>
</dbReference>
<dbReference type="PROSITE" id="PS50113">
    <property type="entry name" value="PAC"/>
    <property type="match status" value="4"/>
</dbReference>
<evidence type="ECO:0000256" key="1">
    <source>
        <dbReference type="ARBA" id="ARBA00000085"/>
    </source>
</evidence>
<feature type="domain" description="PAS" evidence="22">
    <location>
        <begin position="351"/>
        <end position="405"/>
    </location>
</feature>
<name>A0A344UFM4_9NEIS</name>
<dbReference type="Pfam" id="PF03924">
    <property type="entry name" value="CHASE"/>
    <property type="match status" value="1"/>
</dbReference>
<feature type="domain" description="PAC" evidence="23">
    <location>
        <begin position="425"/>
        <end position="477"/>
    </location>
</feature>
<evidence type="ECO:0000256" key="13">
    <source>
        <dbReference type="ARBA" id="ARBA00023012"/>
    </source>
</evidence>
<dbReference type="Pfam" id="PF08447">
    <property type="entry name" value="PAS_3"/>
    <property type="match status" value="1"/>
</dbReference>
<feature type="domain" description="Histidine kinase" evidence="20">
    <location>
        <begin position="913"/>
        <end position="1134"/>
    </location>
</feature>
<dbReference type="SMART" id="SM00091">
    <property type="entry name" value="PAS"/>
    <property type="match status" value="4"/>
</dbReference>
<dbReference type="SMART" id="SM00387">
    <property type="entry name" value="HATPase_c"/>
    <property type="match status" value="1"/>
</dbReference>
<dbReference type="CDD" id="cd16922">
    <property type="entry name" value="HATPase_EvgS-ArcB-TorS-like"/>
    <property type="match status" value="1"/>
</dbReference>
<dbReference type="InterPro" id="IPR042240">
    <property type="entry name" value="CHASE_sf"/>
</dbReference>
<feature type="modified residue" description="Phosphohistidine" evidence="17">
    <location>
        <position position="1484"/>
    </location>
</feature>
<dbReference type="PROSITE" id="PS50839">
    <property type="entry name" value="CHASE"/>
    <property type="match status" value="1"/>
</dbReference>
<keyword evidence="19" id="KW-0175">Coiled coil</keyword>
<evidence type="ECO:0000313" key="26">
    <source>
        <dbReference type="EMBL" id="AXE34072.1"/>
    </source>
</evidence>
<dbReference type="InterPro" id="IPR001789">
    <property type="entry name" value="Sig_transdc_resp-reg_receiver"/>
</dbReference>
<dbReference type="InterPro" id="IPR008207">
    <property type="entry name" value="Sig_transdc_His_kin_Hpt_dom"/>
</dbReference>
<dbReference type="InterPro" id="IPR013655">
    <property type="entry name" value="PAS_fold_3"/>
</dbReference>
<evidence type="ECO:0000256" key="8">
    <source>
        <dbReference type="ARBA" id="ARBA00022692"/>
    </source>
</evidence>
<evidence type="ECO:0000256" key="3">
    <source>
        <dbReference type="ARBA" id="ARBA00012438"/>
    </source>
</evidence>
<dbReference type="SMART" id="SM00448">
    <property type="entry name" value="REC"/>
    <property type="match status" value="2"/>
</dbReference>
<dbReference type="InterPro" id="IPR006189">
    <property type="entry name" value="CHASE_dom"/>
</dbReference>
<evidence type="ECO:0000256" key="12">
    <source>
        <dbReference type="ARBA" id="ARBA00022989"/>
    </source>
</evidence>
<keyword evidence="9" id="KW-0677">Repeat</keyword>
<dbReference type="GO" id="GO:0006355">
    <property type="term" value="P:regulation of DNA-templated transcription"/>
    <property type="evidence" value="ECO:0007669"/>
    <property type="project" value="InterPro"/>
</dbReference>
<evidence type="ECO:0000313" key="27">
    <source>
        <dbReference type="Proteomes" id="UP000252038"/>
    </source>
</evidence>
<dbReference type="InterPro" id="IPR003594">
    <property type="entry name" value="HATPase_dom"/>
</dbReference>
<dbReference type="GO" id="GO:0005524">
    <property type="term" value="F:ATP binding"/>
    <property type="evidence" value="ECO:0007669"/>
    <property type="project" value="UniProtKB-KW"/>
</dbReference>
<dbReference type="CDD" id="cd00082">
    <property type="entry name" value="HisKA"/>
    <property type="match status" value="1"/>
</dbReference>
<dbReference type="EC" id="2.7.13.3" evidence="3"/>
<evidence type="ECO:0000256" key="11">
    <source>
        <dbReference type="ARBA" id="ARBA00022840"/>
    </source>
</evidence>
<dbReference type="GO" id="GO:0005886">
    <property type="term" value="C:plasma membrane"/>
    <property type="evidence" value="ECO:0007669"/>
    <property type="project" value="UniProtKB-SubCell"/>
</dbReference>
<feature type="domain" description="PAC" evidence="23">
    <location>
        <begin position="843"/>
        <end position="895"/>
    </location>
</feature>
<dbReference type="InterPro" id="IPR013767">
    <property type="entry name" value="PAS_fold"/>
</dbReference>
<evidence type="ECO:0000259" key="25">
    <source>
        <dbReference type="PROSITE" id="PS50894"/>
    </source>
</evidence>
<feature type="domain" description="PAC" evidence="23">
    <location>
        <begin position="571"/>
        <end position="623"/>
    </location>
</feature>
<evidence type="ECO:0000256" key="2">
    <source>
        <dbReference type="ARBA" id="ARBA00004429"/>
    </source>
</evidence>
<dbReference type="InterPro" id="IPR001610">
    <property type="entry name" value="PAC"/>
</dbReference>
<feature type="domain" description="Response regulatory" evidence="21">
    <location>
        <begin position="1150"/>
        <end position="1271"/>
    </location>
</feature>
<dbReference type="PROSITE" id="PS50109">
    <property type="entry name" value="HIS_KIN"/>
    <property type="match status" value="1"/>
</dbReference>
<dbReference type="InterPro" id="IPR005467">
    <property type="entry name" value="His_kinase_dom"/>
</dbReference>
<keyword evidence="12" id="KW-1133">Transmembrane helix</keyword>
<dbReference type="InterPro" id="IPR011006">
    <property type="entry name" value="CheY-like_superfamily"/>
</dbReference>
<dbReference type="SUPFAM" id="SSF47384">
    <property type="entry name" value="Homodimeric domain of signal transducing histidine kinase"/>
    <property type="match status" value="1"/>
</dbReference>
<feature type="domain" description="PAS" evidence="22">
    <location>
        <begin position="517"/>
        <end position="554"/>
    </location>
</feature>
<dbReference type="PRINTS" id="PR00344">
    <property type="entry name" value="BCTRLSENSOR"/>
</dbReference>
<evidence type="ECO:0000256" key="16">
    <source>
        <dbReference type="ARBA" id="ARBA00070152"/>
    </source>
</evidence>
<dbReference type="Pfam" id="PF00989">
    <property type="entry name" value="PAS"/>
    <property type="match status" value="1"/>
</dbReference>
<evidence type="ECO:0000259" key="24">
    <source>
        <dbReference type="PROSITE" id="PS50839"/>
    </source>
</evidence>
<dbReference type="PROSITE" id="PS50894">
    <property type="entry name" value="HPT"/>
    <property type="match status" value="1"/>
</dbReference>
<dbReference type="SMART" id="SM00388">
    <property type="entry name" value="HisKA"/>
    <property type="match status" value="1"/>
</dbReference>
<dbReference type="InterPro" id="IPR035965">
    <property type="entry name" value="PAS-like_dom_sf"/>
</dbReference>
<dbReference type="PANTHER" id="PTHR45339:SF1">
    <property type="entry name" value="HYBRID SIGNAL TRANSDUCTION HISTIDINE KINASE J"/>
    <property type="match status" value="1"/>
</dbReference>
<comment type="catalytic activity">
    <reaction evidence="1">
        <text>ATP + protein L-histidine = ADP + protein N-phospho-L-histidine.</text>
        <dbReference type="EC" id="2.7.13.3"/>
    </reaction>
</comment>
<keyword evidence="11" id="KW-0067">ATP-binding</keyword>
<dbReference type="NCBIfam" id="TIGR00229">
    <property type="entry name" value="sensory_box"/>
    <property type="match status" value="3"/>
</dbReference>
<feature type="modified residue" description="4-aspartylphosphate" evidence="18">
    <location>
        <position position="1201"/>
    </location>
</feature>
<dbReference type="SUPFAM" id="SSF47226">
    <property type="entry name" value="Histidine-containing phosphotransfer domain, HPT domain"/>
    <property type="match status" value="1"/>
</dbReference>
<dbReference type="InterPro" id="IPR000700">
    <property type="entry name" value="PAS-assoc_C"/>
</dbReference>
<dbReference type="CDD" id="cd17546">
    <property type="entry name" value="REC_hyHK_CKI1_RcsC-like"/>
    <property type="match status" value="2"/>
</dbReference>
<proteinExistence type="predicted"/>
<evidence type="ECO:0000256" key="10">
    <source>
        <dbReference type="ARBA" id="ARBA00022741"/>
    </source>
</evidence>
<dbReference type="Gene3D" id="1.20.120.160">
    <property type="entry name" value="HPT domain"/>
    <property type="match status" value="1"/>
</dbReference>
<dbReference type="SMART" id="SM01079">
    <property type="entry name" value="CHASE"/>
    <property type="match status" value="1"/>
</dbReference>
<evidence type="ECO:0000259" key="21">
    <source>
        <dbReference type="PROSITE" id="PS50110"/>
    </source>
</evidence>
<dbReference type="SMART" id="SM00086">
    <property type="entry name" value="PAC"/>
    <property type="match status" value="4"/>
</dbReference>
<dbReference type="Gene3D" id="3.40.50.2300">
    <property type="match status" value="2"/>
</dbReference>
<sequence>MRKRGRYPSQPQYYLEGFISHPYAVLLVGLLLTAALAWDVWSHNRQAIQQAMSATLSKSADDIQKQLQRYQYGLRGARGAAAVIGLDHLSHADFLRYSQTRDLKAEFPGAHGFGIIRRIPQRQETSMIERIRAAGQPGFTIHQLQAHDGDRYAIQYFEPEAPYAGAIGLDIASETQRREAAVAAMRSGSAALSGPITLVTGRSAPLQSFLLMLPIYDSPATPASVAAREARIAGWSFVALSMSGVLGDGGLKPKQARLRLFDLSETAPPFEFYSTSGPSSAAAPLSVALQRKIYGRQWRMQLDAYPAFIDAMALPSPFLIGLLGALASLVSAALSWVWTQSRQRYQRLSETQAELAAIVEGSRDAIIGKTLQGVVTSWNRGAERMFGYSAREAVGRVLADLIVPDGLKGEEAHILATIASGEHLEHFRTRRHRKDGSLVEVSVGVAPILNSYGEVVGASKTVRDITKQKEIEDQIRALNANLEEQVAQRTGELAAALHENQVLLDTINAQLLYSSTDSEGRITDANDLLCGAHGYGRDELLGKKHSMLGSGLHPPEFWRELWQTLKSGLAWRGEICNRSRSGKLLWFDTVIAPIFDDQGQLERYIALRVDTTKRKQADAEVQRLNLLLANVLRSASEVSIIASDIDGRITIFNAGAQRMLGYREDEMVGVSTPARIHLTEEVAARGRELTERYGETVEGFRVFVHVPSLEGAETREWTYVRKDGSHLTVSLSVTALRDAANEIVGYLGIATDISALRRQQQELAAARDQLVLAAEVARLGVWTWTLADDALDWNRQMFELYHQPESLNGNGLNYQHWRSRVHPDDIAAAETMLMDAVAGRGEYVPVFRVVHPDGAVRYVQAGAYVERDAEGQPWRVTGINLDITERKAFEETLLEAKRQAEQASIAKGQFLANMSHEIRTPMNAVLGMLQLLRQSPLDARQADFAAKAQIAAKSLLGLLNDILDFSKIEAGKLQLDEHPFELDELMQDLAVVLSGNLGDKDIELLFEIDPQLPKAVQADRLRLQQILINLAGNAIKFTRQGQVVIQLQRLSLKPRLARVRCSVSDTGIGISPEQAARIFEGFSQAEASTTRRYGGTGLGLAISKRLVELMGGEMKLESEPGRGSRFWFDLELKCDETATILPPAQDIPLRLLVVDDNRLAGETLCNMVEAMGWRVEYAGSGQAALDKARSAPMPFDAILMDWRMPDMDGLTAARRLRSPPQRGQAPVVVMVTAFGREALAEAANQDEPPFADFLTKPVTPQQLQRAILRAVGRQVPEPSAPAQTTRRLEGVRALVVEDNALNREIAQELLSAEGAQVELAEGGVDGVAKVLAAPDSFDVVIMDVQMPDIDGMEATRRIRADARCLKLPILAMTANVSQSDRDDCLAAGMDEHVGKPIDVQEVVPLLLRLTRGRAPADENQTVPAEPEPEAPTEPIARILERFGHNVRLYRSLLARFQPECESMLQALGEHAAAQNIAAAAAVLHALKGLAATTGASALALSAGEFERQARLHPEQCPGHWPSKTALAALYQLLTDSVARLNLELPSDPPAAAPPLAAASTDWAAKLGALLASLRARDMGAMQLAEEALAISPPAYLNDMQMLDAQIQTLQFIEAEQALERLLASLPANLAAKDA</sequence>
<feature type="domain" description="Response regulatory" evidence="21">
    <location>
        <begin position="1292"/>
        <end position="1410"/>
    </location>
</feature>
<dbReference type="RefSeq" id="WP_114072909.1">
    <property type="nucleotide sequence ID" value="NZ_CP029554.1"/>
</dbReference>
<dbReference type="InterPro" id="IPR004358">
    <property type="entry name" value="Sig_transdc_His_kin-like_C"/>
</dbReference>
<organism evidence="26 27">
    <name type="scientific">Chromobacterium phragmitis</name>
    <dbReference type="NCBI Taxonomy" id="2202141"/>
    <lineage>
        <taxon>Bacteria</taxon>
        <taxon>Pseudomonadati</taxon>
        <taxon>Pseudomonadota</taxon>
        <taxon>Betaproteobacteria</taxon>
        <taxon>Neisseriales</taxon>
        <taxon>Chromobacteriaceae</taxon>
        <taxon>Chromobacterium</taxon>
    </lineage>
</organism>
<evidence type="ECO:0000256" key="4">
    <source>
        <dbReference type="ARBA" id="ARBA00022475"/>
    </source>
</evidence>
<keyword evidence="7" id="KW-0808">Transferase</keyword>
<dbReference type="Gene3D" id="1.10.287.130">
    <property type="match status" value="1"/>
</dbReference>
<dbReference type="InterPro" id="IPR036890">
    <property type="entry name" value="HATPase_C_sf"/>
</dbReference>
<accession>A0A344UFM4</accession>
<dbReference type="Gene3D" id="3.30.565.10">
    <property type="entry name" value="Histidine kinase-like ATPase, C-terminal domain"/>
    <property type="match status" value="1"/>
</dbReference>
<dbReference type="KEGG" id="chrb:DK843_07015"/>
<dbReference type="InterPro" id="IPR003661">
    <property type="entry name" value="HisK_dim/P_dom"/>
</dbReference>
<keyword evidence="6 18" id="KW-0597">Phosphoprotein</keyword>
<feature type="domain" description="HPt" evidence="25">
    <location>
        <begin position="1445"/>
        <end position="1547"/>
    </location>
</feature>
<gene>
    <name evidence="26" type="ORF">DK843_07015</name>
</gene>
<dbReference type="Proteomes" id="UP000252038">
    <property type="component" value="Chromosome"/>
</dbReference>
<feature type="domain" description="PAS" evidence="22">
    <location>
        <begin position="628"/>
        <end position="669"/>
    </location>
</feature>
<dbReference type="PROSITE" id="PS50112">
    <property type="entry name" value="PAS"/>
    <property type="match status" value="3"/>
</dbReference>
<dbReference type="InterPro" id="IPR036641">
    <property type="entry name" value="HPT_dom_sf"/>
</dbReference>
<evidence type="ECO:0000256" key="19">
    <source>
        <dbReference type="SAM" id="Coils"/>
    </source>
</evidence>
<dbReference type="InterPro" id="IPR000014">
    <property type="entry name" value="PAS"/>
</dbReference>
<keyword evidence="14" id="KW-0472">Membrane</keyword>
<evidence type="ECO:0000256" key="15">
    <source>
        <dbReference type="ARBA" id="ARBA00058004"/>
    </source>
</evidence>
<evidence type="ECO:0000259" key="20">
    <source>
        <dbReference type="PROSITE" id="PS50109"/>
    </source>
</evidence>
<dbReference type="FunFam" id="2.10.70.100:FF:000001">
    <property type="entry name" value="Sensory transduction histidine kinase"/>
    <property type="match status" value="1"/>
</dbReference>
<dbReference type="EMBL" id="CP029554">
    <property type="protein sequence ID" value="AXE34072.1"/>
    <property type="molecule type" value="Genomic_DNA"/>
</dbReference>
<evidence type="ECO:0000256" key="5">
    <source>
        <dbReference type="ARBA" id="ARBA00022519"/>
    </source>
</evidence>
<evidence type="ECO:0000256" key="6">
    <source>
        <dbReference type="ARBA" id="ARBA00022553"/>
    </source>
</evidence>
<keyword evidence="4" id="KW-1003">Cell membrane</keyword>
<keyword evidence="10" id="KW-0547">Nucleotide-binding</keyword>
<evidence type="ECO:0000256" key="17">
    <source>
        <dbReference type="PROSITE-ProRule" id="PRU00110"/>
    </source>
</evidence>
<evidence type="ECO:0000259" key="23">
    <source>
        <dbReference type="PROSITE" id="PS50113"/>
    </source>
</evidence>
<dbReference type="PROSITE" id="PS50110">
    <property type="entry name" value="RESPONSE_REGULATORY"/>
    <property type="match status" value="2"/>
</dbReference>
<dbReference type="SUPFAM" id="SSF55785">
    <property type="entry name" value="PYP-like sensor domain (PAS domain)"/>
    <property type="match status" value="4"/>
</dbReference>
<keyword evidence="26" id="KW-0418">Kinase</keyword>
<evidence type="ECO:0000256" key="14">
    <source>
        <dbReference type="ARBA" id="ARBA00023136"/>
    </source>
</evidence>
<feature type="domain" description="CHASE" evidence="24">
    <location>
        <begin position="151"/>
        <end position="301"/>
    </location>
</feature>
<dbReference type="PANTHER" id="PTHR45339">
    <property type="entry name" value="HYBRID SIGNAL TRANSDUCTION HISTIDINE KINASE J"/>
    <property type="match status" value="1"/>
</dbReference>
<evidence type="ECO:0000259" key="22">
    <source>
        <dbReference type="PROSITE" id="PS50112"/>
    </source>
</evidence>
<evidence type="ECO:0000256" key="9">
    <source>
        <dbReference type="ARBA" id="ARBA00022737"/>
    </source>
</evidence>
<dbReference type="InterPro" id="IPR036097">
    <property type="entry name" value="HisK_dim/P_sf"/>
</dbReference>
<dbReference type="CDD" id="cd00130">
    <property type="entry name" value="PAS"/>
    <property type="match status" value="4"/>
</dbReference>
<dbReference type="GO" id="GO:0000155">
    <property type="term" value="F:phosphorelay sensor kinase activity"/>
    <property type="evidence" value="ECO:0007669"/>
    <property type="project" value="InterPro"/>
</dbReference>
<dbReference type="SUPFAM" id="SSF55874">
    <property type="entry name" value="ATPase domain of HSP90 chaperone/DNA topoisomerase II/histidine kinase"/>
    <property type="match status" value="1"/>
</dbReference>
<dbReference type="Gene3D" id="3.30.450.20">
    <property type="entry name" value="PAS domain"/>
    <property type="match status" value="4"/>
</dbReference>
<reference evidence="26 27" key="1">
    <citation type="submission" date="2018-05" db="EMBL/GenBank/DDBJ databases">
        <title>Genome sequencing, assembly and analysis of the novel insecticidal bacterium, Chromobacterium phragmitis.</title>
        <authorList>
            <person name="Sparks M.E."/>
            <person name="Blackburn M.B."/>
            <person name="Gundersen-Rindal D.E."/>
        </authorList>
    </citation>
    <scope>NUCLEOTIDE SEQUENCE [LARGE SCALE GENOMIC DNA]</scope>
    <source>
        <strain evidence="26">IIBBL 274-1</strain>
    </source>
</reference>
<evidence type="ECO:0000256" key="18">
    <source>
        <dbReference type="PROSITE-ProRule" id="PRU00169"/>
    </source>
</evidence>
<keyword evidence="5" id="KW-0997">Cell inner membrane</keyword>
<dbReference type="Pfam" id="PF13426">
    <property type="entry name" value="PAS_9"/>
    <property type="match status" value="2"/>
</dbReference>
<keyword evidence="13" id="KW-0902">Two-component regulatory system</keyword>
<evidence type="ECO:0000256" key="7">
    <source>
        <dbReference type="ARBA" id="ARBA00022679"/>
    </source>
</evidence>
<feature type="domain" description="PAC" evidence="23">
    <location>
        <begin position="713"/>
        <end position="765"/>
    </location>
</feature>
<protein>
    <recommendedName>
        <fullName evidence="16">Virulence sensor protein BvgS</fullName>
        <ecNumber evidence="3">2.7.13.3</ecNumber>
    </recommendedName>
</protein>
<dbReference type="Pfam" id="PF00072">
    <property type="entry name" value="Response_reg"/>
    <property type="match status" value="2"/>
</dbReference>
<keyword evidence="8" id="KW-0812">Transmembrane</keyword>
<comment type="function">
    <text evidence="15">Member of the two-component regulatory system BvgS/BvgA. Phosphorylates BvgA via a four-step phosphorelay in response to environmental signals.</text>
</comment>
<feature type="coiled-coil region" evidence="19">
    <location>
        <begin position="468"/>
        <end position="499"/>
    </location>
</feature>
<comment type="subcellular location">
    <subcellularLocation>
        <location evidence="2">Cell inner membrane</location>
        <topology evidence="2">Multi-pass membrane protein</topology>
    </subcellularLocation>
</comment>
<dbReference type="Pfam" id="PF01627">
    <property type="entry name" value="Hpt"/>
    <property type="match status" value="1"/>
</dbReference>
<dbReference type="Pfam" id="PF02518">
    <property type="entry name" value="HATPase_c"/>
    <property type="match status" value="1"/>
</dbReference>
<dbReference type="Gene3D" id="2.10.70.100">
    <property type="match status" value="1"/>
</dbReference>